<reference evidence="1" key="1">
    <citation type="submission" date="2015-04" db="UniProtKB">
        <authorList>
            <consortium name="EnsemblPlants"/>
        </authorList>
    </citation>
    <scope>IDENTIFICATION</scope>
    <source>
        <strain evidence="1">SL10</strain>
    </source>
</reference>
<dbReference type="EnsemblPlants" id="ONIVA03G25830.5">
    <property type="protein sequence ID" value="ONIVA03G25830.5"/>
    <property type="gene ID" value="ONIVA03G25830"/>
</dbReference>
<proteinExistence type="predicted"/>
<dbReference type="HOGENOM" id="CLU_2964917_0_0_1"/>
<evidence type="ECO:0000313" key="1">
    <source>
        <dbReference type="EnsemblPlants" id="ONIVA03G25830.5"/>
    </source>
</evidence>
<sequence length="59" mass="6271">MPLSTSSAGTTGPIILFIISKASGFTSDGCRSSLPSRLPTTSPLFPTSIFSRRRRPTIT</sequence>
<name>A0A0E0GQ25_ORYNI</name>
<reference evidence="1" key="2">
    <citation type="submission" date="2018-04" db="EMBL/GenBank/DDBJ databases">
        <title>OnivRS2 (Oryza nivara Reference Sequence Version 2).</title>
        <authorList>
            <person name="Zhang J."/>
            <person name="Kudrna D."/>
            <person name="Lee S."/>
            <person name="Talag J."/>
            <person name="Rajasekar S."/>
            <person name="Welchert J."/>
            <person name="Hsing Y.-I."/>
            <person name="Wing R.A."/>
        </authorList>
    </citation>
    <scope>NUCLEOTIDE SEQUENCE [LARGE SCALE GENOMIC DNA]</scope>
    <source>
        <strain evidence="1">SL10</strain>
    </source>
</reference>
<keyword evidence="2" id="KW-1185">Reference proteome</keyword>
<dbReference type="Proteomes" id="UP000006591">
    <property type="component" value="Chromosome 3"/>
</dbReference>
<dbReference type="AlphaFoldDB" id="A0A0E0GQ25"/>
<accession>A0A0E0GQ25</accession>
<dbReference type="Gramene" id="ONIVA03G25830.5">
    <property type="protein sequence ID" value="ONIVA03G25830.5"/>
    <property type="gene ID" value="ONIVA03G25830"/>
</dbReference>
<protein>
    <submittedName>
        <fullName evidence="1">Uncharacterized protein</fullName>
    </submittedName>
</protein>
<evidence type="ECO:0000313" key="2">
    <source>
        <dbReference type="Proteomes" id="UP000006591"/>
    </source>
</evidence>
<organism evidence="1">
    <name type="scientific">Oryza nivara</name>
    <name type="common">Indian wild rice</name>
    <name type="synonym">Oryza sativa f. spontanea</name>
    <dbReference type="NCBI Taxonomy" id="4536"/>
    <lineage>
        <taxon>Eukaryota</taxon>
        <taxon>Viridiplantae</taxon>
        <taxon>Streptophyta</taxon>
        <taxon>Embryophyta</taxon>
        <taxon>Tracheophyta</taxon>
        <taxon>Spermatophyta</taxon>
        <taxon>Magnoliopsida</taxon>
        <taxon>Liliopsida</taxon>
        <taxon>Poales</taxon>
        <taxon>Poaceae</taxon>
        <taxon>BOP clade</taxon>
        <taxon>Oryzoideae</taxon>
        <taxon>Oryzeae</taxon>
        <taxon>Oryzinae</taxon>
        <taxon>Oryza</taxon>
    </lineage>
</organism>